<organism evidence="8 10">
    <name type="scientific">Ficus carica</name>
    <name type="common">Common fig</name>
    <dbReference type="NCBI Taxonomy" id="3494"/>
    <lineage>
        <taxon>Eukaryota</taxon>
        <taxon>Viridiplantae</taxon>
        <taxon>Streptophyta</taxon>
        <taxon>Embryophyta</taxon>
        <taxon>Tracheophyta</taxon>
        <taxon>Spermatophyta</taxon>
        <taxon>Magnoliopsida</taxon>
        <taxon>eudicotyledons</taxon>
        <taxon>Gunneridae</taxon>
        <taxon>Pentapetalae</taxon>
        <taxon>rosids</taxon>
        <taxon>fabids</taxon>
        <taxon>Rosales</taxon>
        <taxon>Moraceae</taxon>
        <taxon>Ficeae</taxon>
        <taxon>Ficus</taxon>
    </lineage>
</organism>
<sequence length="341" mass="37212">MSYVNLSKALDLTQVLGTLRSLIYLRLNVCGLRNSLFSHGSLNSSFLASVQFLDLSSNRLAGPIPRAIQNMTALRELDLSYQVSYYSGGGLYADNLQWVSRLSSLQHLDMSGANLSKALDVMLVLNTLPSLVGLRLNNCGIKNIHFLRGSLNSTFLISVQFLDLSRNGLTGSIPNAVQNMTSLRELDLSSQWITPYFGDAAIDNLQGISRLSSLQHLDLSSVNLSKALDVMLVLNTLPSLVGLSLNYCGIKNIHFPRGSLNSTFLTSVQFLGLNGHGLTGSIPNALQNMTSLRELDLGYKRITPYFGDATIDNLQGISRLSSLQHLDMSGVNLSKALDLMQ</sequence>
<evidence type="ECO:0000313" key="10">
    <source>
        <dbReference type="Proteomes" id="UP001187192"/>
    </source>
</evidence>
<keyword evidence="5" id="KW-0472">Membrane</keyword>
<keyword evidence="4" id="KW-1133">Transmembrane helix</keyword>
<keyword evidence="3" id="KW-0732">Signal</keyword>
<dbReference type="AlphaFoldDB" id="A0AA88ENZ8"/>
<evidence type="ECO:0000313" key="8">
    <source>
        <dbReference type="EMBL" id="GMN74339.1"/>
    </source>
</evidence>
<evidence type="ECO:0000256" key="5">
    <source>
        <dbReference type="ARBA" id="ARBA00023136"/>
    </source>
</evidence>
<evidence type="ECO:0000313" key="9">
    <source>
        <dbReference type="EMBL" id="GMN74351.1"/>
    </source>
</evidence>
<dbReference type="PANTHER" id="PTHR48063">
    <property type="entry name" value="LRR RECEPTOR-LIKE KINASE"/>
    <property type="match status" value="1"/>
</dbReference>
<dbReference type="EMBL" id="BTGU01019909">
    <property type="protein sequence ID" value="GMN74339.1"/>
    <property type="molecule type" value="Genomic_DNA"/>
</dbReference>
<dbReference type="Gene3D" id="3.80.10.10">
    <property type="entry name" value="Ribonuclease Inhibitor"/>
    <property type="match status" value="4"/>
</dbReference>
<keyword evidence="6" id="KW-0675">Receptor</keyword>
<comment type="caution">
    <text evidence="8">The sequence shown here is derived from an EMBL/GenBank/DDBJ whole genome shotgun (WGS) entry which is preliminary data.</text>
</comment>
<dbReference type="SUPFAM" id="SSF52047">
    <property type="entry name" value="RNI-like"/>
    <property type="match status" value="1"/>
</dbReference>
<dbReference type="Proteomes" id="UP001187192">
    <property type="component" value="Unassembled WGS sequence"/>
</dbReference>
<accession>A0AA88ENZ8</accession>
<dbReference type="PANTHER" id="PTHR48063:SF112">
    <property type="entry name" value="RECEPTOR LIKE PROTEIN 30-LIKE"/>
    <property type="match status" value="1"/>
</dbReference>
<feature type="non-terminal residue" evidence="8">
    <location>
        <position position="341"/>
    </location>
</feature>
<keyword evidence="7" id="KW-0325">Glycoprotein</keyword>
<gene>
    <name evidence="8" type="ORF">TIFTF001_056198</name>
    <name evidence="9" type="ORF">TIFTF001_056200</name>
</gene>
<keyword evidence="2" id="KW-0812">Transmembrane</keyword>
<keyword evidence="10" id="KW-1185">Reference proteome</keyword>
<evidence type="ECO:0000256" key="6">
    <source>
        <dbReference type="ARBA" id="ARBA00023170"/>
    </source>
</evidence>
<dbReference type="InterPro" id="IPR032675">
    <property type="entry name" value="LRR_dom_sf"/>
</dbReference>
<name>A0AA88ENZ8_FICCA</name>
<evidence type="ECO:0000256" key="2">
    <source>
        <dbReference type="ARBA" id="ARBA00022692"/>
    </source>
</evidence>
<dbReference type="Pfam" id="PF00560">
    <property type="entry name" value="LRR_1"/>
    <property type="match status" value="2"/>
</dbReference>
<dbReference type="InterPro" id="IPR046956">
    <property type="entry name" value="RLP23-like"/>
</dbReference>
<proteinExistence type="predicted"/>
<protein>
    <submittedName>
        <fullName evidence="8">Uncharacterized protein</fullName>
    </submittedName>
</protein>
<comment type="subcellular location">
    <subcellularLocation>
        <location evidence="1">Membrane</location>
        <topology evidence="1">Single-pass type I membrane protein</topology>
    </subcellularLocation>
</comment>
<evidence type="ECO:0000256" key="7">
    <source>
        <dbReference type="ARBA" id="ARBA00023180"/>
    </source>
</evidence>
<reference evidence="8" key="1">
    <citation type="submission" date="2023-07" db="EMBL/GenBank/DDBJ databases">
        <title>draft genome sequence of fig (Ficus carica).</title>
        <authorList>
            <person name="Takahashi T."/>
            <person name="Nishimura K."/>
        </authorList>
    </citation>
    <scope>NUCLEOTIDE SEQUENCE</scope>
</reference>
<dbReference type="InterPro" id="IPR001611">
    <property type="entry name" value="Leu-rich_rpt"/>
</dbReference>
<evidence type="ECO:0000256" key="4">
    <source>
        <dbReference type="ARBA" id="ARBA00022989"/>
    </source>
</evidence>
<dbReference type="GO" id="GO:0016020">
    <property type="term" value="C:membrane"/>
    <property type="evidence" value="ECO:0007669"/>
    <property type="project" value="UniProtKB-SubCell"/>
</dbReference>
<dbReference type="EMBL" id="BTGU01019911">
    <property type="protein sequence ID" value="GMN74351.1"/>
    <property type="molecule type" value="Genomic_DNA"/>
</dbReference>
<evidence type="ECO:0000256" key="3">
    <source>
        <dbReference type="ARBA" id="ARBA00022729"/>
    </source>
</evidence>
<evidence type="ECO:0000256" key="1">
    <source>
        <dbReference type="ARBA" id="ARBA00004479"/>
    </source>
</evidence>